<dbReference type="InterPro" id="IPR001965">
    <property type="entry name" value="Znf_PHD"/>
</dbReference>
<feature type="domain" description="PHD-type" evidence="6">
    <location>
        <begin position="510"/>
        <end position="559"/>
    </location>
</feature>
<dbReference type="GO" id="GO:0008270">
    <property type="term" value="F:zinc ion binding"/>
    <property type="evidence" value="ECO:0007669"/>
    <property type="project" value="UniProtKB-KW"/>
</dbReference>
<dbReference type="SMART" id="SM00249">
    <property type="entry name" value="PHD"/>
    <property type="match status" value="2"/>
</dbReference>
<dbReference type="InterPro" id="IPR013083">
    <property type="entry name" value="Znf_RING/FYVE/PHD"/>
</dbReference>
<reference evidence="7" key="1">
    <citation type="submission" date="2009-02" db="EMBL/GenBank/DDBJ databases">
        <title>The Genome Sequence of Ajellomyces capsulatus strain G186AR.</title>
        <authorList>
            <consortium name="The Broad Institute Genome Sequencing Platform"/>
            <person name="Champion M."/>
            <person name="Cuomo C."/>
            <person name="Ma L.-J."/>
            <person name="Henn M.R."/>
            <person name="Sil A."/>
            <person name="Goldman B."/>
            <person name="Young S.K."/>
            <person name="Kodira C.D."/>
            <person name="Zeng Q."/>
            <person name="Koehrsen M."/>
            <person name="Alvarado L."/>
            <person name="Berlin A."/>
            <person name="Borenstein D."/>
            <person name="Chen Z."/>
            <person name="Engels R."/>
            <person name="Freedman E."/>
            <person name="Gellesch M."/>
            <person name="Goldberg J."/>
            <person name="Griggs A."/>
            <person name="Gujja S."/>
            <person name="Heiman D."/>
            <person name="Hepburn T."/>
            <person name="Howarth C."/>
            <person name="Jen D."/>
            <person name="Larson L."/>
            <person name="Lewis B."/>
            <person name="Mehta T."/>
            <person name="Park D."/>
            <person name="Pearson M."/>
            <person name="Roberts A."/>
            <person name="Saif S."/>
            <person name="Shea T."/>
            <person name="Shenoy N."/>
            <person name="Sisk P."/>
            <person name="Stolte C."/>
            <person name="Sykes S."/>
            <person name="Walk T."/>
            <person name="White J."/>
            <person name="Yandava C."/>
            <person name="Klein B."/>
            <person name="McEwen J.G."/>
            <person name="Puccia R."/>
            <person name="Goldman G.H."/>
            <person name="Felipe M.S."/>
            <person name="Nino-Vega G."/>
            <person name="San-Blas G."/>
            <person name="Taylor J."/>
            <person name="Mendoza L."/>
            <person name="Galagan J."/>
            <person name="Nusbaum C."/>
            <person name="Birren B."/>
        </authorList>
    </citation>
    <scope>NUCLEOTIDE SEQUENCE</scope>
    <source>
        <strain evidence="7">G186AR</strain>
    </source>
</reference>
<proteinExistence type="predicted"/>
<dbReference type="PANTHER" id="PTHR47636">
    <property type="entry name" value="TRANSCRIPTIONAL REGULATORY PROTEIN RCO1"/>
    <property type="match status" value="1"/>
</dbReference>
<feature type="compositionally biased region" description="Polar residues" evidence="5">
    <location>
        <begin position="21"/>
        <end position="35"/>
    </location>
</feature>
<accession>C0NWB6</accession>
<keyword evidence="3" id="KW-0862">Zinc</keyword>
<evidence type="ECO:0000313" key="8">
    <source>
        <dbReference type="Proteomes" id="UP000001631"/>
    </source>
</evidence>
<protein>
    <submittedName>
        <fullName evidence="7">Nucleus protein</fullName>
    </submittedName>
</protein>
<dbReference type="PROSITE" id="PS50016">
    <property type="entry name" value="ZF_PHD_2"/>
    <property type="match status" value="1"/>
</dbReference>
<keyword evidence="1" id="KW-0479">Metal-binding</keyword>
<dbReference type="PROSITE" id="PS01359">
    <property type="entry name" value="ZF_PHD_1"/>
    <property type="match status" value="1"/>
</dbReference>
<feature type="region of interest" description="Disordered" evidence="5">
    <location>
        <begin position="1"/>
        <end position="234"/>
    </location>
</feature>
<dbReference type="STRING" id="447093.C0NWB6"/>
<evidence type="ECO:0000259" key="6">
    <source>
        <dbReference type="PROSITE" id="PS50016"/>
    </source>
</evidence>
<keyword evidence="2 4" id="KW-0863">Zinc-finger</keyword>
<feature type="region of interest" description="Disordered" evidence="5">
    <location>
        <begin position="450"/>
        <end position="503"/>
    </location>
</feature>
<dbReference type="FunFam" id="3.30.40.10:FF:000748">
    <property type="entry name" value="PHD finger domain protein, putative"/>
    <property type="match status" value="1"/>
</dbReference>
<feature type="region of interest" description="Disordered" evidence="5">
    <location>
        <begin position="599"/>
        <end position="620"/>
    </location>
</feature>
<feature type="compositionally biased region" description="Low complexity" evidence="5">
    <location>
        <begin position="337"/>
        <end position="350"/>
    </location>
</feature>
<gene>
    <name evidence="7" type="ORF">HCBG_07446</name>
</gene>
<feature type="compositionally biased region" description="Low complexity" evidence="5">
    <location>
        <begin position="8"/>
        <end position="19"/>
    </location>
</feature>
<dbReference type="CDD" id="cd15534">
    <property type="entry name" value="PHD2_PHF12_Rco1"/>
    <property type="match status" value="1"/>
</dbReference>
<dbReference type="Proteomes" id="UP000001631">
    <property type="component" value="Unassembled WGS sequence"/>
</dbReference>
<feature type="compositionally biased region" description="Polar residues" evidence="5">
    <location>
        <begin position="54"/>
        <end position="73"/>
    </location>
</feature>
<dbReference type="InParanoid" id="C0NWB6"/>
<feature type="compositionally biased region" description="Polar residues" evidence="5">
    <location>
        <begin position="202"/>
        <end position="216"/>
    </location>
</feature>
<sequence length="911" mass="98171">MAPKTRSSRAPSRNASRPSTPLDTSSLFHSSSVSEATRPRKQRKSAHNARGATDLSQESPLGQETKTTSPYSDQQLTGQTTTLSGAQLPSSRWDEPWVEPELPPPTPSYKFDSKKGEKTYHLASTTPLGVLPSISVRRRLGLMPTAKSSTPIPAKNNGTKSAKSTPTGDYRPGTASTSADEPGPPESPFMQSGFPSLPNGEKSLSPTRSTMGNNSIEPEIAPVNGHPLTPTLHPLTPTLLSTPPTLKYPQETILKVVDAAIARAEELKDIKVANGLKQIRDATAKDQFLFAVLEGAFSKEAGPHEKSRFQTVMRDAVRKDRSKHSTHEAIAMTRTQSSASTSSSLSSAKSLDAETFAPAMTSGRAANSVPHKRKGRRATGPHAKGKKRSVPARSQSVFPSLEDADTRKRKRMDDLEYSDEVLAAKRLALRKTFNDFPVPESHIRPSRTPVTIETASPSPQPVPSTSSKRSREIFELSESGDEVEVAPAIPQKPPKRTRKSAAPPDEIDNIDFCRLCNGSGQLLCCDGCIDSFHFECLAPPMDPKSPPEGQWFCPTCRVKGTLGPLIETVENMPPKNYELPPEIREFFAGAKTGEDGAYKAVPILPKGGSRTRGNRTGRPEDRNALLRLTDAKGRLITCIRCGLTSNGRRPIIQCDYCPCSWHLDCLDPPRSNPPPQVPGSENRALHWKCPNHIDHDLASLGGLGGGRFAQIRRPRNPKFIDIEILPSDSEAERFSEQEIAGAVYRVPERGVIMDFVSRVKRGYAEAQALAAIKAAAARTVRVTATPVAPGRVSNAQGAEDTVSSNGSTQEAVMVSGAQNLGNNTDADADAALSLLAPAERDAVIALGGMAAVTQSAALAYPERAAQLVNQLLANVPESARKDTDEISLLRAIQDLANQRIQALTSDSATTN</sequence>
<feature type="compositionally biased region" description="Basic and acidic residues" evidence="5">
    <location>
        <begin position="111"/>
        <end position="120"/>
    </location>
</feature>
<evidence type="ECO:0000256" key="2">
    <source>
        <dbReference type="ARBA" id="ARBA00022771"/>
    </source>
</evidence>
<evidence type="ECO:0000256" key="1">
    <source>
        <dbReference type="ARBA" id="ARBA00022723"/>
    </source>
</evidence>
<dbReference type="RefSeq" id="XP_045284702.1">
    <property type="nucleotide sequence ID" value="XM_045434495.1"/>
</dbReference>
<feature type="compositionally biased region" description="Basic and acidic residues" evidence="5">
    <location>
        <begin position="316"/>
        <end position="327"/>
    </location>
</feature>
<dbReference type="CDD" id="cd15535">
    <property type="entry name" value="PHD1_Rco1"/>
    <property type="match status" value="1"/>
</dbReference>
<dbReference type="AlphaFoldDB" id="C0NWB6"/>
<evidence type="ECO:0000256" key="3">
    <source>
        <dbReference type="ARBA" id="ARBA00022833"/>
    </source>
</evidence>
<dbReference type="InterPro" id="IPR019787">
    <property type="entry name" value="Znf_PHD-finger"/>
</dbReference>
<dbReference type="Pfam" id="PF00628">
    <property type="entry name" value="PHD"/>
    <property type="match status" value="1"/>
</dbReference>
<dbReference type="InterPro" id="IPR011011">
    <property type="entry name" value="Znf_FYVE_PHD"/>
</dbReference>
<evidence type="ECO:0000313" key="7">
    <source>
        <dbReference type="EMBL" id="EEH04221.1"/>
    </source>
</evidence>
<evidence type="ECO:0000256" key="5">
    <source>
        <dbReference type="SAM" id="MobiDB-lite"/>
    </source>
</evidence>
<dbReference type="GO" id="GO:0006357">
    <property type="term" value="P:regulation of transcription by RNA polymerase II"/>
    <property type="evidence" value="ECO:0007669"/>
    <property type="project" value="TreeGrafter"/>
</dbReference>
<feature type="compositionally biased region" description="Low complexity" evidence="5">
    <location>
        <begin position="74"/>
        <end position="88"/>
    </location>
</feature>
<dbReference type="EMBL" id="GG663374">
    <property type="protein sequence ID" value="EEH04221.1"/>
    <property type="molecule type" value="Genomic_DNA"/>
</dbReference>
<dbReference type="PANTHER" id="PTHR47636:SF1">
    <property type="entry name" value="TRANSCRIPTIONAL REGULATORY PROTEIN RCO1"/>
    <property type="match status" value="1"/>
</dbReference>
<dbReference type="InterPro" id="IPR019786">
    <property type="entry name" value="Zinc_finger_PHD-type_CS"/>
</dbReference>
<dbReference type="Gene3D" id="3.30.40.10">
    <property type="entry name" value="Zinc/RING finger domain, C3HC4 (zinc finger)"/>
    <property type="match status" value="2"/>
</dbReference>
<name>C0NWB6_AJECG</name>
<dbReference type="GeneID" id="69040462"/>
<organism evidence="7 8">
    <name type="scientific">Ajellomyces capsulatus (strain G186AR / H82 / ATCC MYA-2454 / RMSCC 2432)</name>
    <name type="common">Darling's disease fungus</name>
    <name type="synonym">Histoplasma capsulatum</name>
    <dbReference type="NCBI Taxonomy" id="447093"/>
    <lineage>
        <taxon>Eukaryota</taxon>
        <taxon>Fungi</taxon>
        <taxon>Dikarya</taxon>
        <taxon>Ascomycota</taxon>
        <taxon>Pezizomycotina</taxon>
        <taxon>Eurotiomycetes</taxon>
        <taxon>Eurotiomycetidae</taxon>
        <taxon>Onygenales</taxon>
        <taxon>Ajellomycetaceae</taxon>
        <taxon>Histoplasma</taxon>
    </lineage>
</organism>
<feature type="region of interest" description="Disordered" evidence="5">
    <location>
        <begin position="316"/>
        <end position="409"/>
    </location>
</feature>
<dbReference type="InterPro" id="IPR052819">
    <property type="entry name" value="Chromatin_regulatory_protein"/>
</dbReference>
<evidence type="ECO:0000256" key="4">
    <source>
        <dbReference type="PROSITE-ProRule" id="PRU00146"/>
    </source>
</evidence>
<feature type="compositionally biased region" description="Polar residues" evidence="5">
    <location>
        <begin position="146"/>
        <end position="167"/>
    </location>
</feature>
<dbReference type="HOGENOM" id="CLU_336144_0_0_1"/>
<feature type="compositionally biased region" description="Basic residues" evidence="5">
    <location>
        <begin position="370"/>
        <end position="390"/>
    </location>
</feature>
<dbReference type="SUPFAM" id="SSF57903">
    <property type="entry name" value="FYVE/PHD zinc finger"/>
    <property type="match status" value="2"/>
</dbReference>
<dbReference type="GO" id="GO:0032221">
    <property type="term" value="C:Rpd3S complex"/>
    <property type="evidence" value="ECO:0007669"/>
    <property type="project" value="TreeGrafter"/>
</dbReference>
<keyword evidence="8" id="KW-1185">Reference proteome</keyword>